<protein>
    <recommendedName>
        <fullName evidence="1">F-box domain-containing protein</fullName>
    </recommendedName>
</protein>
<sequence length="391" mass="45819">MEKLSQSSSSFPVDLTREILSRLPDKSVARFRCVSKLWSSITTDPYFIKLFETRSATRPSLLLCFRKEDDDLCVYSIQQNPNEAYSSSSLPIISRYHLKLPEHVQNPKDHRYCYFRFTESVHGLICLQADQKPIVWIWNPSMRRFIPLPNPHNHKSWKKVTLFLGYDPIEGKHKVVCLRYKKVSYVCRVLTLGSAQESWRTVRTHLKHRAYCLSSEGRCINGVIYYNAGISGYPLHSALMSFDVRSEEFHMIEKPPGVVSEDGPINYGGRLACSDSCFVRRNNESRRLWILEHAEKRKWKRSTQDFLVPLQDYGNPEFKLAGFTHAGEFVYVPEKFHRSLCILFYDPVRNSCRRFEFKGIADEESCLDYWYHQYELHVFPNHIESLFLCNS</sequence>
<dbReference type="CDD" id="cd22157">
    <property type="entry name" value="F-box_AtFBW1-like"/>
    <property type="match status" value="1"/>
</dbReference>
<name>A0A6D2ICE0_9BRAS</name>
<evidence type="ECO:0000313" key="2">
    <source>
        <dbReference type="EMBL" id="CAA7024558.1"/>
    </source>
</evidence>
<feature type="domain" description="F-box" evidence="1">
    <location>
        <begin position="11"/>
        <end position="50"/>
    </location>
</feature>
<dbReference type="InterPro" id="IPR036047">
    <property type="entry name" value="F-box-like_dom_sf"/>
</dbReference>
<gene>
    <name evidence="2" type="ORF">MERR_LOCUS11793</name>
</gene>
<dbReference type="EMBL" id="CACVBM020000888">
    <property type="protein sequence ID" value="CAA7024558.1"/>
    <property type="molecule type" value="Genomic_DNA"/>
</dbReference>
<dbReference type="OrthoDB" id="1040490at2759"/>
<proteinExistence type="predicted"/>
<dbReference type="InterPro" id="IPR017451">
    <property type="entry name" value="F-box-assoc_interact_dom"/>
</dbReference>
<dbReference type="PANTHER" id="PTHR31111:SF119">
    <property type="entry name" value="F-BOX DOMAIN-CONTAINING PROTEIN"/>
    <property type="match status" value="1"/>
</dbReference>
<organism evidence="2 3">
    <name type="scientific">Microthlaspi erraticum</name>
    <dbReference type="NCBI Taxonomy" id="1685480"/>
    <lineage>
        <taxon>Eukaryota</taxon>
        <taxon>Viridiplantae</taxon>
        <taxon>Streptophyta</taxon>
        <taxon>Embryophyta</taxon>
        <taxon>Tracheophyta</taxon>
        <taxon>Spermatophyta</taxon>
        <taxon>Magnoliopsida</taxon>
        <taxon>eudicotyledons</taxon>
        <taxon>Gunneridae</taxon>
        <taxon>Pentapetalae</taxon>
        <taxon>rosids</taxon>
        <taxon>malvids</taxon>
        <taxon>Brassicales</taxon>
        <taxon>Brassicaceae</taxon>
        <taxon>Coluteocarpeae</taxon>
        <taxon>Microthlaspi</taxon>
    </lineage>
</organism>
<dbReference type="Pfam" id="PF08268">
    <property type="entry name" value="FBA_3"/>
    <property type="match status" value="1"/>
</dbReference>
<dbReference type="InterPro" id="IPR013187">
    <property type="entry name" value="F-box-assoc_dom_typ3"/>
</dbReference>
<dbReference type="InterPro" id="IPR001810">
    <property type="entry name" value="F-box_dom"/>
</dbReference>
<dbReference type="PANTHER" id="PTHR31111">
    <property type="entry name" value="BNAA05G37150D PROTEIN-RELATED"/>
    <property type="match status" value="1"/>
</dbReference>
<dbReference type="AlphaFoldDB" id="A0A6D2ICE0"/>
<dbReference type="NCBIfam" id="TIGR01640">
    <property type="entry name" value="F_box_assoc_1"/>
    <property type="match status" value="1"/>
</dbReference>
<accession>A0A6D2ICE0</accession>
<dbReference type="SUPFAM" id="SSF81383">
    <property type="entry name" value="F-box domain"/>
    <property type="match status" value="1"/>
</dbReference>
<keyword evidence="3" id="KW-1185">Reference proteome</keyword>
<dbReference type="SMART" id="SM00256">
    <property type="entry name" value="FBOX"/>
    <property type="match status" value="1"/>
</dbReference>
<evidence type="ECO:0000259" key="1">
    <source>
        <dbReference type="SMART" id="SM00256"/>
    </source>
</evidence>
<dbReference type="Pfam" id="PF00646">
    <property type="entry name" value="F-box"/>
    <property type="match status" value="1"/>
</dbReference>
<reference evidence="2" key="1">
    <citation type="submission" date="2020-01" db="EMBL/GenBank/DDBJ databases">
        <authorList>
            <person name="Mishra B."/>
        </authorList>
    </citation>
    <scope>NUCLEOTIDE SEQUENCE [LARGE SCALE GENOMIC DNA]</scope>
</reference>
<dbReference type="Proteomes" id="UP000467841">
    <property type="component" value="Unassembled WGS sequence"/>
</dbReference>
<comment type="caution">
    <text evidence="2">The sequence shown here is derived from an EMBL/GenBank/DDBJ whole genome shotgun (WGS) entry which is preliminary data.</text>
</comment>
<evidence type="ECO:0000313" key="3">
    <source>
        <dbReference type="Proteomes" id="UP000467841"/>
    </source>
</evidence>
<dbReference type="Gene3D" id="1.20.1280.50">
    <property type="match status" value="1"/>
</dbReference>